<evidence type="ECO:0000259" key="3">
    <source>
        <dbReference type="Pfam" id="PF00561"/>
    </source>
</evidence>
<dbReference type="EMBL" id="JACBZD010000001">
    <property type="protein sequence ID" value="NYI05608.1"/>
    <property type="molecule type" value="Genomic_DNA"/>
</dbReference>
<evidence type="ECO:0000256" key="1">
    <source>
        <dbReference type="ARBA" id="ARBA00022801"/>
    </source>
</evidence>
<sequence>MAHPHASNPTPPGPHGMLGGPAPGVPPGGLPTGTPGATAAPGSVAVPGSVAAPGSRVAPGAVTTPAATAAPGTTAVPDTVTALPPHGDAEQSPEPHPHRPAPAAPTTTAATRPTADPRPTAAAPASIAPASVDAAPVPSGSPATTATPRTAPPQASAERPPTADDGPAPVADPVRLDGPWTHRDVAANGARFHIAEMGEGPLVMLVHGFPQFWWAWRHQMSALAAAGYRAVAVDLRGVGGSDRTPRGYDPTTMALDVLGVIRSLGEPDAAVVGHSWGGYVGWTAAALRPKLVRRLAVLSMPHPRVFRHQLLTDPRQAAASRHILRFQSPWLPERRLSEDDCAEVARLITQWSGEADATAGRPDAQALRRYQDAFAIPATAHCSVEPYRWLIRSLFRPDGIQFNRRMARTLTMPVLQLHGAADRVVLPRGVSESARYVGAPYRWRTFDGVGHFPHEEVPGTVSAELVNWLAEEM</sequence>
<protein>
    <submittedName>
        <fullName evidence="4">Pimeloyl-ACP methyl ester carboxylesterase</fullName>
    </submittedName>
</protein>
<feature type="domain" description="AB hydrolase-1" evidence="3">
    <location>
        <begin position="201"/>
        <end position="456"/>
    </location>
</feature>
<dbReference type="Proteomes" id="UP000567795">
    <property type="component" value="Unassembled WGS sequence"/>
</dbReference>
<accession>A0A853A522</accession>
<feature type="region of interest" description="Disordered" evidence="2">
    <location>
        <begin position="1"/>
        <end position="178"/>
    </location>
</feature>
<dbReference type="PANTHER" id="PTHR43329">
    <property type="entry name" value="EPOXIDE HYDROLASE"/>
    <property type="match status" value="1"/>
</dbReference>
<dbReference type="AlphaFoldDB" id="A0A853A522"/>
<keyword evidence="5" id="KW-1185">Reference proteome</keyword>
<keyword evidence="1" id="KW-0378">Hydrolase</keyword>
<proteinExistence type="predicted"/>
<feature type="compositionally biased region" description="Low complexity" evidence="2">
    <location>
        <begin position="32"/>
        <end position="48"/>
    </location>
</feature>
<dbReference type="PRINTS" id="PR00412">
    <property type="entry name" value="EPOXHYDRLASE"/>
</dbReference>
<dbReference type="Gene3D" id="3.40.50.1820">
    <property type="entry name" value="alpha/beta hydrolase"/>
    <property type="match status" value="1"/>
</dbReference>
<evidence type="ECO:0000313" key="5">
    <source>
        <dbReference type="Proteomes" id="UP000567795"/>
    </source>
</evidence>
<gene>
    <name evidence="4" type="ORF">FHU37_002551</name>
</gene>
<dbReference type="PRINTS" id="PR00111">
    <property type="entry name" value="ABHYDROLASE"/>
</dbReference>
<organism evidence="4 5">
    <name type="scientific">Allostreptomyces psammosilenae</name>
    <dbReference type="NCBI Taxonomy" id="1892865"/>
    <lineage>
        <taxon>Bacteria</taxon>
        <taxon>Bacillati</taxon>
        <taxon>Actinomycetota</taxon>
        <taxon>Actinomycetes</taxon>
        <taxon>Kitasatosporales</taxon>
        <taxon>Streptomycetaceae</taxon>
        <taxon>Allostreptomyces</taxon>
    </lineage>
</organism>
<dbReference type="Pfam" id="PF00561">
    <property type="entry name" value="Abhydrolase_1"/>
    <property type="match status" value="1"/>
</dbReference>
<dbReference type="InterPro" id="IPR029058">
    <property type="entry name" value="AB_hydrolase_fold"/>
</dbReference>
<dbReference type="InterPro" id="IPR000639">
    <property type="entry name" value="Epox_hydrolase-like"/>
</dbReference>
<comment type="caution">
    <text evidence="4">The sequence shown here is derived from an EMBL/GenBank/DDBJ whole genome shotgun (WGS) entry which is preliminary data.</text>
</comment>
<dbReference type="GO" id="GO:0016787">
    <property type="term" value="F:hydrolase activity"/>
    <property type="evidence" value="ECO:0007669"/>
    <property type="project" value="UniProtKB-KW"/>
</dbReference>
<feature type="compositionally biased region" description="Low complexity" evidence="2">
    <location>
        <begin position="57"/>
        <end position="82"/>
    </location>
</feature>
<dbReference type="SUPFAM" id="SSF53474">
    <property type="entry name" value="alpha/beta-Hydrolases"/>
    <property type="match status" value="1"/>
</dbReference>
<name>A0A853A522_9ACTN</name>
<evidence type="ECO:0000313" key="4">
    <source>
        <dbReference type="EMBL" id="NYI05608.1"/>
    </source>
</evidence>
<feature type="compositionally biased region" description="Low complexity" evidence="2">
    <location>
        <begin position="104"/>
        <end position="157"/>
    </location>
</feature>
<dbReference type="InterPro" id="IPR000073">
    <property type="entry name" value="AB_hydrolase_1"/>
</dbReference>
<evidence type="ECO:0000256" key="2">
    <source>
        <dbReference type="SAM" id="MobiDB-lite"/>
    </source>
</evidence>
<feature type="compositionally biased region" description="Basic and acidic residues" evidence="2">
    <location>
        <begin position="87"/>
        <end position="97"/>
    </location>
</feature>
<reference evidence="4 5" key="1">
    <citation type="submission" date="2020-07" db="EMBL/GenBank/DDBJ databases">
        <title>Sequencing the genomes of 1000 actinobacteria strains.</title>
        <authorList>
            <person name="Klenk H.-P."/>
        </authorList>
    </citation>
    <scope>NUCLEOTIDE SEQUENCE [LARGE SCALE GENOMIC DNA]</scope>
    <source>
        <strain evidence="4 5">DSM 42178</strain>
    </source>
</reference>